<dbReference type="EMBL" id="HG937694">
    <property type="protein sequence ID" value="CDP37923.1"/>
    <property type="molecule type" value="Genomic_DNA"/>
</dbReference>
<sequence length="1000" mass="109899">MDKSLVKTFVVSGDEDGDQRNKIADQISQAIEADKTSLLDLVGILGEYLTQENDSVRSRGTECLAETLKRVSPSKLTKAQVSVTCEFLCDRIDDEVSLAHVVAGLMSVINMEAFSKTSVDTILDSAVKINMRKHNQSTRYVVFQLLELILTKFSAFLKAKGTKFVDTFVHLTTGEKDPRNLLISFNISNKILHEFDISKNQKLIEDLFDVTFCYFPITFEPPKNDPYGITAADLKQALRRSLSANGVFAEEAFPRLVEKLNSSSESVKKDTLETILACVKSYDDQAVVDNWELLWDSLKFEVLHGSDDEMGTVELSASILRTVGTRLEGDNLNSLITNTKSETNDKLDTPESKMAIPAAKLALAIAESSDQSFEDISTHVIDKLLRQMSDAPSVSLQQAILQILILWTESGMASQLKKYGDRLFEEFSRGLMSSASTDVALKQTAIQGLASIWNNSIIGEEGLGLLITYLGDAIIQEDSSEVVKRALSLLVQLSKTNSDAILEAVFPTFLSKLPESEKGGQTTVGEHATKEGSIDFILSCLAAISVSKPIFETLIIRLLNKFNAIIANDGENTFRYPLAIVSTFVAVVRELDEEKQDLSSYVRLLITPLFTELVKATTDGKEVILHEAIIDAVGTLAACIVRRLNVDAQKDIIQNLFGLFVSGTESNLSRAGVSFKNVALDGNRPFKIAHLFTATLAPLDKSVDLPIDAAEFINNESAVVEQSRHWFERAAYTSMLSVVANKWLKTSDTVVERVKEQLASGAEESSLESALNSIETATAIARGLLMKNDNNGYQIVDALLGLLKDEKLGLSVGKTMGLLIGEDAVVSKENGLIVRLLYRQRAFHHCLPAIVEGFKQASGDVKVNFLTALGGLLRFLPAKVVVPELPKFLPLLLESISLSDAKVQEAAIDTIFATQFDSAEILAQHISTIVPKLLEATRARNATVRLAALKCLGTLPSSISPVTLEPFRNTIITELGRVLDDPKRQIRREAVNCRQNYFEM</sequence>
<feature type="domain" description="MMS19 N-terminal" evidence="8">
    <location>
        <begin position="44"/>
        <end position="304"/>
    </location>
</feature>
<feature type="domain" description="MMS19 C-terminal" evidence="7">
    <location>
        <begin position="537"/>
        <end position="956"/>
    </location>
</feature>
<dbReference type="PhylomeDB" id="A0A060TAC1"/>
<dbReference type="PANTHER" id="PTHR12891:SF0">
    <property type="entry name" value="MMS19 NUCLEOTIDE EXCISION REPAIR PROTEIN HOMOLOG"/>
    <property type="match status" value="1"/>
</dbReference>
<dbReference type="GO" id="GO:0006281">
    <property type="term" value="P:DNA repair"/>
    <property type="evidence" value="ECO:0007669"/>
    <property type="project" value="UniProtKB-UniRule"/>
</dbReference>
<comment type="similarity">
    <text evidence="2 6">Belongs to the MET18/MMS19 family.</text>
</comment>
<evidence type="ECO:0000256" key="2">
    <source>
        <dbReference type="ARBA" id="ARBA00009340"/>
    </source>
</evidence>
<evidence type="ECO:0000313" key="9">
    <source>
        <dbReference type="EMBL" id="CDP37923.1"/>
    </source>
</evidence>
<comment type="function">
    <text evidence="6">Key component of the cytosolic iron-sulfur protein assembly (CIA) complex, a multiprotein complex that mediates the incorporation of iron-sulfur cluster into apoproteins specifically involved in DNA metabolism and genomic integrity. In the CIA complex, MMS19 acts as an adapter between early-acting CIA components and a subset of cellular target iron-sulfur proteins.</text>
</comment>
<name>A0A060TAC1_BLAAD</name>
<dbReference type="InterPro" id="IPR016024">
    <property type="entry name" value="ARM-type_fold"/>
</dbReference>
<dbReference type="AlphaFoldDB" id="A0A060TAC1"/>
<keyword evidence="6" id="KW-0227">DNA damage</keyword>
<dbReference type="GO" id="GO:0097361">
    <property type="term" value="C:cytosolic [4Fe-4S] assembly targeting complex"/>
    <property type="evidence" value="ECO:0007669"/>
    <property type="project" value="UniProtKB-UniRule"/>
</dbReference>
<evidence type="ECO:0000259" key="8">
    <source>
        <dbReference type="Pfam" id="PF14500"/>
    </source>
</evidence>
<gene>
    <name evidence="9" type="ORF">GNLVRS02_ARAD1D22682g</name>
</gene>
<organism evidence="9">
    <name type="scientific">Blastobotrys adeninivorans</name>
    <name type="common">Yeast</name>
    <name type="synonym">Arxula adeninivorans</name>
    <dbReference type="NCBI Taxonomy" id="409370"/>
    <lineage>
        <taxon>Eukaryota</taxon>
        <taxon>Fungi</taxon>
        <taxon>Dikarya</taxon>
        <taxon>Ascomycota</taxon>
        <taxon>Saccharomycotina</taxon>
        <taxon>Dipodascomycetes</taxon>
        <taxon>Dipodascales</taxon>
        <taxon>Trichomonascaceae</taxon>
        <taxon>Blastobotrys</taxon>
    </lineage>
</organism>
<keyword evidence="4 6" id="KW-0539">Nucleus</keyword>
<dbReference type="PROSITE" id="PS50077">
    <property type="entry name" value="HEAT_REPEAT"/>
    <property type="match status" value="1"/>
</dbReference>
<dbReference type="GO" id="GO:0016226">
    <property type="term" value="P:iron-sulfur cluster assembly"/>
    <property type="evidence" value="ECO:0007669"/>
    <property type="project" value="UniProtKB-UniRule"/>
</dbReference>
<dbReference type="InterPro" id="IPR021133">
    <property type="entry name" value="HEAT_type_2"/>
</dbReference>
<dbReference type="SUPFAM" id="SSF48371">
    <property type="entry name" value="ARM repeat"/>
    <property type="match status" value="1"/>
</dbReference>
<dbReference type="GO" id="GO:0051604">
    <property type="term" value="P:protein maturation"/>
    <property type="evidence" value="ECO:0007669"/>
    <property type="project" value="UniProtKB-UniRule"/>
</dbReference>
<evidence type="ECO:0000256" key="3">
    <source>
        <dbReference type="ARBA" id="ARBA00022737"/>
    </source>
</evidence>
<dbReference type="Pfam" id="PF12460">
    <property type="entry name" value="MMS19_C"/>
    <property type="match status" value="1"/>
</dbReference>
<dbReference type="Pfam" id="PF14500">
    <property type="entry name" value="MMS19_N"/>
    <property type="match status" value="1"/>
</dbReference>
<keyword evidence="3" id="KW-0677">Repeat</keyword>
<dbReference type="InterPro" id="IPR011989">
    <property type="entry name" value="ARM-like"/>
</dbReference>
<protein>
    <recommendedName>
        <fullName evidence="6">MMS19 nucleotide excision repair protein</fullName>
    </recommendedName>
</protein>
<reference evidence="9" key="1">
    <citation type="submission" date="2014-02" db="EMBL/GenBank/DDBJ databases">
        <authorList>
            <person name="Genoscope - CEA"/>
        </authorList>
    </citation>
    <scope>NUCLEOTIDE SEQUENCE</scope>
    <source>
        <strain evidence="9">LS3</strain>
    </source>
</reference>
<dbReference type="GO" id="GO:0005634">
    <property type="term" value="C:nucleus"/>
    <property type="evidence" value="ECO:0007669"/>
    <property type="project" value="UniProtKB-SubCell"/>
</dbReference>
<evidence type="ECO:0000259" key="7">
    <source>
        <dbReference type="Pfam" id="PF12460"/>
    </source>
</evidence>
<proteinExistence type="inferred from homology"/>
<evidence type="ECO:0000256" key="6">
    <source>
        <dbReference type="RuleBase" id="RU367072"/>
    </source>
</evidence>
<comment type="subcellular location">
    <subcellularLocation>
        <location evidence="1 6">Nucleus</location>
    </subcellularLocation>
</comment>
<evidence type="ECO:0000256" key="4">
    <source>
        <dbReference type="ARBA" id="ARBA00023242"/>
    </source>
</evidence>
<dbReference type="Gene3D" id="1.25.10.10">
    <property type="entry name" value="Leucine-rich Repeat Variant"/>
    <property type="match status" value="2"/>
</dbReference>
<evidence type="ECO:0000256" key="5">
    <source>
        <dbReference type="PROSITE-ProRule" id="PRU00103"/>
    </source>
</evidence>
<evidence type="ECO:0000256" key="1">
    <source>
        <dbReference type="ARBA" id="ARBA00004123"/>
    </source>
</evidence>
<dbReference type="PANTHER" id="PTHR12891">
    <property type="entry name" value="DNA REPAIR/TRANSCRIPTION PROTEIN MET18/MMS19"/>
    <property type="match status" value="1"/>
</dbReference>
<dbReference type="InterPro" id="IPR029240">
    <property type="entry name" value="MMS19_N"/>
</dbReference>
<accession>A0A060TAC1</accession>
<keyword evidence="6" id="KW-0234">DNA repair</keyword>
<dbReference type="InterPro" id="IPR024687">
    <property type="entry name" value="MMS19_C"/>
</dbReference>
<reference evidence="9" key="2">
    <citation type="submission" date="2014-06" db="EMBL/GenBank/DDBJ databases">
        <title>The complete genome of Blastobotrys (Arxula) adeninivorans LS3 - a yeast of biotechnological interest.</title>
        <authorList>
            <person name="Kunze G."/>
            <person name="Gaillardin C."/>
            <person name="Czernicka M."/>
            <person name="Durrens P."/>
            <person name="Martin T."/>
            <person name="Boer E."/>
            <person name="Gabaldon T."/>
            <person name="Cruz J."/>
            <person name="Talla E."/>
            <person name="Marck C."/>
            <person name="Goffeau A."/>
            <person name="Barbe V."/>
            <person name="Baret P."/>
            <person name="Baronian K."/>
            <person name="Beier S."/>
            <person name="Bleykasten C."/>
            <person name="Bode R."/>
            <person name="Casaregola S."/>
            <person name="Despons L."/>
            <person name="Fairhead C."/>
            <person name="Giersberg M."/>
            <person name="Gierski P."/>
            <person name="Hahnel U."/>
            <person name="Hartmann A."/>
            <person name="Jankowska D."/>
            <person name="Jubin C."/>
            <person name="Jung P."/>
            <person name="Lafontaine I."/>
            <person name="Leh-Louis V."/>
            <person name="Lemaire M."/>
            <person name="Marcet-Houben M."/>
            <person name="Mascher M."/>
            <person name="Morel G."/>
            <person name="Richard G.-F."/>
            <person name="Riechen J."/>
            <person name="Sacerdot C."/>
            <person name="Sarkar A."/>
            <person name="Savel G."/>
            <person name="Schacherer J."/>
            <person name="Sherman D."/>
            <person name="Straub M.-L."/>
            <person name="Stein N."/>
            <person name="Thierry A."/>
            <person name="Trautwein-Schult A."/>
            <person name="Westhof E."/>
            <person name="Worch S."/>
            <person name="Dujon B."/>
            <person name="Souciet J.-L."/>
            <person name="Wincker P."/>
            <person name="Scholz U."/>
            <person name="Neuveglise N."/>
        </authorList>
    </citation>
    <scope>NUCLEOTIDE SEQUENCE</scope>
    <source>
        <strain evidence="9">LS3</strain>
    </source>
</reference>
<feature type="repeat" description="HEAT" evidence="5">
    <location>
        <begin position="929"/>
        <end position="967"/>
    </location>
</feature>
<dbReference type="InterPro" id="IPR039920">
    <property type="entry name" value="MMS19"/>
</dbReference>